<sequence length="61" mass="7047">MDKQNQKRLEQPSNLEDMTTLTKDLVNNPWSKVYWFARMLLNSDQYSGIGKDSARLLKAGT</sequence>
<evidence type="ECO:0000313" key="1">
    <source>
        <dbReference type="EMBL" id="SSW95043.1"/>
    </source>
</evidence>
<gene>
    <name evidence="1" type="ORF">ARTV_0699</name>
</gene>
<accession>A0A3B0LYL8</accession>
<reference evidence="1" key="1">
    <citation type="submission" date="2018-04" db="EMBL/GenBank/DDBJ databases">
        <authorList>
            <person name="Go L.Y."/>
            <person name="Mitchell J.A."/>
        </authorList>
    </citation>
    <scope>NUCLEOTIDE SEQUENCE</scope>
    <source>
        <strain evidence="1">ARTV</strain>
    </source>
</reference>
<protein>
    <submittedName>
        <fullName evidence="1">Uncharacterized protein</fullName>
    </submittedName>
</protein>
<organism evidence="1">
    <name type="scientific">Arsenophonus endosymbiont of Trialeurodes vaporariorum</name>
    <dbReference type="NCBI Taxonomy" id="235567"/>
    <lineage>
        <taxon>Bacteria</taxon>
        <taxon>Pseudomonadati</taxon>
        <taxon>Pseudomonadota</taxon>
        <taxon>Gammaproteobacteria</taxon>
        <taxon>Enterobacterales</taxon>
        <taxon>Morganellaceae</taxon>
        <taxon>Arsenophonus</taxon>
    </lineage>
</organism>
<proteinExistence type="predicted"/>
<name>A0A3B0LYL8_9GAMM</name>
<dbReference type="AlphaFoldDB" id="A0A3B0LYL8"/>
<dbReference type="EMBL" id="UFQR01000002">
    <property type="protein sequence ID" value="SSW95043.1"/>
    <property type="molecule type" value="Genomic_DNA"/>
</dbReference>